<dbReference type="InterPro" id="IPR012479">
    <property type="entry name" value="SAP30BP"/>
</dbReference>
<dbReference type="RefSeq" id="XP_013062790.1">
    <property type="nucleotide sequence ID" value="XM_013207336.2"/>
</dbReference>
<dbReference type="GO" id="GO:0005634">
    <property type="term" value="C:nucleus"/>
    <property type="evidence" value="ECO:0007669"/>
    <property type="project" value="TreeGrafter"/>
</dbReference>
<feature type="compositionally biased region" description="Acidic residues" evidence="2">
    <location>
        <begin position="162"/>
        <end position="180"/>
    </location>
</feature>
<evidence type="ECO:0000313" key="3">
    <source>
        <dbReference type="EnsemblMetazoa" id="BGLB039124-PC"/>
    </source>
</evidence>
<dbReference type="EnsemblMetazoa" id="BGLB039124-RB">
    <property type="protein sequence ID" value="BGLB039124-PB"/>
    <property type="gene ID" value="BGLB039124"/>
</dbReference>
<evidence type="ECO:0000313" key="5">
    <source>
        <dbReference type="Proteomes" id="UP001165740"/>
    </source>
</evidence>
<dbReference type="PANTHER" id="PTHR13464">
    <property type="entry name" value="TRANSCRIPTIONAL REGULATOR PROTEIN HCNGP"/>
    <property type="match status" value="1"/>
</dbReference>
<dbReference type="KEGG" id="bgt:106052098"/>
<evidence type="ECO:0000256" key="1">
    <source>
        <dbReference type="SAM" id="Coils"/>
    </source>
</evidence>
<name>A0A2C9M6F7_BIOGL</name>
<feature type="region of interest" description="Disordered" evidence="2">
    <location>
        <begin position="135"/>
        <end position="190"/>
    </location>
</feature>
<dbReference type="GO" id="GO:0006355">
    <property type="term" value="P:regulation of DNA-templated transcription"/>
    <property type="evidence" value="ECO:0007669"/>
    <property type="project" value="InterPro"/>
</dbReference>
<dbReference type="GeneID" id="106052098"/>
<dbReference type="EnsemblMetazoa" id="BGLB039124-RC">
    <property type="protein sequence ID" value="BGLB039124-PC"/>
    <property type="gene ID" value="BGLB039124"/>
</dbReference>
<dbReference type="RefSeq" id="XP_013062789.1">
    <property type="nucleotide sequence ID" value="XM_013207335.2"/>
</dbReference>
<accession>A0A2C9M6F7</accession>
<organism evidence="3 4">
    <name type="scientific">Biomphalaria glabrata</name>
    <name type="common">Bloodfluke planorb</name>
    <name type="synonym">Freshwater snail</name>
    <dbReference type="NCBI Taxonomy" id="6526"/>
    <lineage>
        <taxon>Eukaryota</taxon>
        <taxon>Metazoa</taxon>
        <taxon>Spiralia</taxon>
        <taxon>Lophotrochozoa</taxon>
        <taxon>Mollusca</taxon>
        <taxon>Gastropoda</taxon>
        <taxon>Heterobranchia</taxon>
        <taxon>Euthyneura</taxon>
        <taxon>Panpulmonata</taxon>
        <taxon>Hygrophila</taxon>
        <taxon>Lymnaeoidea</taxon>
        <taxon>Planorbidae</taxon>
        <taxon>Biomphalaria</taxon>
    </lineage>
</organism>
<dbReference type="EnsemblMetazoa" id="BGLB039124-RD">
    <property type="protein sequence ID" value="BGLB039124-PD"/>
    <property type="gene ID" value="BGLB039124"/>
</dbReference>
<dbReference type="AlphaFoldDB" id="A0A2C9M6F7"/>
<evidence type="ECO:0000313" key="8">
    <source>
        <dbReference type="RefSeq" id="XP_013062790.1"/>
    </source>
</evidence>
<feature type="region of interest" description="Disordered" evidence="2">
    <location>
        <begin position="96"/>
        <end position="122"/>
    </location>
</feature>
<dbReference type="EnsemblMetazoa" id="BGLB039124-RE">
    <property type="protein sequence ID" value="BGLB039124-PE"/>
    <property type="gene ID" value="BGLB039124"/>
</dbReference>
<feature type="region of interest" description="Disordered" evidence="2">
    <location>
        <begin position="1"/>
        <end position="36"/>
    </location>
</feature>
<dbReference type="OMA" id="FCHIDEK"/>
<dbReference type="STRING" id="6526.A0A2C9M6F7"/>
<feature type="region of interest" description="Disordered" evidence="2">
    <location>
        <begin position="303"/>
        <end position="344"/>
    </location>
</feature>
<dbReference type="Pfam" id="PF07818">
    <property type="entry name" value="HCNGP"/>
    <property type="match status" value="1"/>
</dbReference>
<keyword evidence="5" id="KW-1185">Reference proteome</keyword>
<evidence type="ECO:0000313" key="6">
    <source>
        <dbReference type="RefSeq" id="XP_013062788.1"/>
    </source>
</evidence>
<dbReference type="RefSeq" id="XP_013062788.1">
    <property type="nucleotide sequence ID" value="XM_013207334.2"/>
</dbReference>
<gene>
    <name evidence="3" type="primary">106052098</name>
    <name evidence="6 7 8" type="synonym">LOC106052098</name>
</gene>
<feature type="coiled-coil region" evidence="1">
    <location>
        <begin position="220"/>
        <end position="247"/>
    </location>
</feature>
<proteinExistence type="predicted"/>
<dbReference type="EnsemblMetazoa" id="BGLB039124-RA">
    <property type="protein sequence ID" value="BGLB039124-PA"/>
    <property type="gene ID" value="BGLB039124"/>
</dbReference>
<keyword evidence="1" id="KW-0175">Coiled coil</keyword>
<dbReference type="Proteomes" id="UP000076420">
    <property type="component" value="Unassembled WGS sequence"/>
</dbReference>
<evidence type="ECO:0000256" key="2">
    <source>
        <dbReference type="SAM" id="MobiDB-lite"/>
    </source>
</evidence>
<feature type="compositionally biased region" description="Basic and acidic residues" evidence="2">
    <location>
        <begin position="26"/>
        <end position="36"/>
    </location>
</feature>
<dbReference type="PANTHER" id="PTHR13464:SF0">
    <property type="entry name" value="SAP30-BINDING PROTEIN"/>
    <property type="match status" value="1"/>
</dbReference>
<dbReference type="Proteomes" id="UP001165740">
    <property type="component" value="Chromosome 10"/>
</dbReference>
<feature type="compositionally biased region" description="Polar residues" evidence="2">
    <location>
        <begin position="1"/>
        <end position="14"/>
    </location>
</feature>
<feature type="compositionally biased region" description="Polar residues" evidence="2">
    <location>
        <begin position="181"/>
        <end position="190"/>
    </location>
</feature>
<dbReference type="VEuPathDB" id="VectorBase:BGLB039124"/>
<feature type="compositionally biased region" description="Basic residues" evidence="2">
    <location>
        <begin position="109"/>
        <end position="122"/>
    </location>
</feature>
<dbReference type="OrthoDB" id="1714508at2759"/>
<sequence>MMRNDSASVISSLQMDYGDSEEEEMDSKNSSKLNFDDVKPDSIELIEKDFNVESQLGLETNDYIVDNEVKALTSSEKNERELDANIEIKHELEISPAELISDDEDGHPLHHKHQTNHKHHSPHFLDDIKKHIVGESLNTDSPSSQGSTKPGKKATRLVSYGPDEDVDESSSSSEDEEGQEPNESASPELNSADASILSRSVQNMSNDDIKIPPEPPGKCSAQLQKKIEEMYERMRRQEFDLNRAIQNKKNFRNPSIYEKLIDYCHIDEKGTNFPPEIYDPHIWGKDSYYDELDKIQRRDIEKREKEKKTKIEFISGTKKPVSSDGSLGPPDEKKRKTKWDAQPTNIIHVTKIPSTSQNPGVVSLTAMATGTKATVIPALGSLSKKTSSLK</sequence>
<evidence type="ECO:0000313" key="7">
    <source>
        <dbReference type="RefSeq" id="XP_013062789.1"/>
    </source>
</evidence>
<reference evidence="6 7" key="2">
    <citation type="submission" date="2025-04" db="UniProtKB">
        <authorList>
            <consortium name="RefSeq"/>
        </authorList>
    </citation>
    <scope>IDENTIFICATION</scope>
</reference>
<protein>
    <submittedName>
        <fullName evidence="6 7">SAP30-binding protein-like</fullName>
    </submittedName>
</protein>
<dbReference type="VEuPathDB" id="VectorBase:BGLAX_038070"/>
<evidence type="ECO:0000313" key="4">
    <source>
        <dbReference type="Proteomes" id="UP000076420"/>
    </source>
</evidence>
<feature type="compositionally biased region" description="Polar residues" evidence="2">
    <location>
        <begin position="136"/>
        <end position="148"/>
    </location>
</feature>
<reference evidence="3" key="1">
    <citation type="submission" date="2020-05" db="UniProtKB">
        <authorList>
            <consortium name="EnsemblMetazoa"/>
        </authorList>
    </citation>
    <scope>IDENTIFICATION</scope>
    <source>
        <strain evidence="3">BB02</strain>
    </source>
</reference>